<evidence type="ECO:0008006" key="4">
    <source>
        <dbReference type="Google" id="ProtNLM"/>
    </source>
</evidence>
<dbReference type="RefSeq" id="WP_327606546.1">
    <property type="nucleotide sequence ID" value="NZ_JARZFX010000002.1"/>
</dbReference>
<evidence type="ECO:0000313" key="3">
    <source>
        <dbReference type="Proteomes" id="UP001335737"/>
    </source>
</evidence>
<proteinExistence type="predicted"/>
<keyword evidence="3" id="KW-1185">Reference proteome</keyword>
<accession>A0ABU6KCV1</accession>
<feature type="region of interest" description="Disordered" evidence="1">
    <location>
        <begin position="1"/>
        <end position="24"/>
    </location>
</feature>
<comment type="caution">
    <text evidence="2">The sequence shown here is derived from an EMBL/GenBank/DDBJ whole genome shotgun (WGS) entry which is preliminary data.</text>
</comment>
<dbReference type="EMBL" id="JARZFX010000002">
    <property type="protein sequence ID" value="MEC5422975.1"/>
    <property type="molecule type" value="Genomic_DNA"/>
</dbReference>
<reference evidence="2 3" key="1">
    <citation type="journal article" date="2024" name="Int. J. Syst. Evol. Microbiol.">
        <title>Virgibacillus tibetensis sp. nov., isolated from salt lake on the Tibetan Plateau of China.</title>
        <authorList>
            <person name="Phurbu D."/>
            <person name="Liu Z.-X."/>
            <person name="Wang R."/>
            <person name="Zheng Y.-Y."/>
            <person name="Liu H.-C."/>
            <person name="Zhou Y.-G."/>
            <person name="Yu Y.-J."/>
            <person name="Li A.-H."/>
        </authorList>
    </citation>
    <scope>NUCLEOTIDE SEQUENCE [LARGE SCALE GENOMIC DNA]</scope>
    <source>
        <strain evidence="2 3">C22-A2</strain>
    </source>
</reference>
<evidence type="ECO:0000313" key="2">
    <source>
        <dbReference type="EMBL" id="MEC5422975.1"/>
    </source>
</evidence>
<evidence type="ECO:0000256" key="1">
    <source>
        <dbReference type="SAM" id="MobiDB-lite"/>
    </source>
</evidence>
<name>A0ABU6KCV1_9BACI</name>
<sequence length="202" mass="23234">MTNENQTKKPSEMDPDELPDTRAFEDEFTREFLQSTEETRPGYYSFLSGNGKYEMDFPAGGVVGEKSYALKEEDYEGISIGVDNYNGTESYIKLNYNSLDEKGREDTILDMINHQFNGELEFDKFTSENSTLYLSYFEDDETYYAYAGFLQNEVENGGIRIIYETKCVGGKEECEGIKAESKDMMKQQIESIQFILQSNESE</sequence>
<dbReference type="Proteomes" id="UP001335737">
    <property type="component" value="Unassembled WGS sequence"/>
</dbReference>
<protein>
    <recommendedName>
        <fullName evidence="4">Lipoprotein YvcA</fullName>
    </recommendedName>
</protein>
<feature type="compositionally biased region" description="Basic and acidic residues" evidence="1">
    <location>
        <begin position="1"/>
        <end position="12"/>
    </location>
</feature>
<organism evidence="2 3">
    <name type="scientific">Virgibacillus tibetensis</name>
    <dbReference type="NCBI Taxonomy" id="3042313"/>
    <lineage>
        <taxon>Bacteria</taxon>
        <taxon>Bacillati</taxon>
        <taxon>Bacillota</taxon>
        <taxon>Bacilli</taxon>
        <taxon>Bacillales</taxon>
        <taxon>Bacillaceae</taxon>
        <taxon>Virgibacillus</taxon>
    </lineage>
</organism>
<gene>
    <name evidence="2" type="ORF">QGM71_05615</name>
</gene>